<name>A0A0F6YKN9_9BACT</name>
<dbReference type="EMBL" id="CP011125">
    <property type="protein sequence ID" value="AKF08353.1"/>
    <property type="molecule type" value="Genomic_DNA"/>
</dbReference>
<feature type="region of interest" description="Disordered" evidence="1">
    <location>
        <begin position="483"/>
        <end position="514"/>
    </location>
</feature>
<dbReference type="STRING" id="927083.DB32_005502"/>
<keyword evidence="2" id="KW-0732">Signal</keyword>
<evidence type="ECO:0000256" key="2">
    <source>
        <dbReference type="SAM" id="SignalP"/>
    </source>
</evidence>
<accession>A0A0F6YKN9</accession>
<dbReference type="RefSeq" id="WP_053235508.1">
    <property type="nucleotide sequence ID" value="NZ_CP011125.1"/>
</dbReference>
<feature type="signal peptide" evidence="2">
    <location>
        <begin position="1"/>
        <end position="20"/>
    </location>
</feature>
<feature type="chain" id="PRO_5002512398" evidence="2">
    <location>
        <begin position="21"/>
        <end position="514"/>
    </location>
</feature>
<evidence type="ECO:0000256" key="1">
    <source>
        <dbReference type="SAM" id="MobiDB-lite"/>
    </source>
</evidence>
<organism evidence="3 4">
    <name type="scientific">Sandaracinus amylolyticus</name>
    <dbReference type="NCBI Taxonomy" id="927083"/>
    <lineage>
        <taxon>Bacteria</taxon>
        <taxon>Pseudomonadati</taxon>
        <taxon>Myxococcota</taxon>
        <taxon>Polyangia</taxon>
        <taxon>Polyangiales</taxon>
        <taxon>Sandaracinaceae</taxon>
        <taxon>Sandaracinus</taxon>
    </lineage>
</organism>
<gene>
    <name evidence="3" type="ORF">DB32_005502</name>
</gene>
<proteinExistence type="predicted"/>
<dbReference type="KEGG" id="samy:DB32_005502"/>
<dbReference type="Pfam" id="PF14592">
    <property type="entry name" value="Chondroitinas_B"/>
    <property type="match status" value="1"/>
</dbReference>
<reference evidence="3 4" key="1">
    <citation type="submission" date="2015-03" db="EMBL/GenBank/DDBJ databases">
        <title>Genome assembly of Sandaracinus amylolyticus DSM 53668.</title>
        <authorList>
            <person name="Sharma G."/>
            <person name="Subramanian S."/>
        </authorList>
    </citation>
    <scope>NUCLEOTIDE SEQUENCE [LARGE SCALE GENOMIC DNA]</scope>
    <source>
        <strain evidence="3 4">DSM 53668</strain>
    </source>
</reference>
<sequence>MVARSLVLAVLLLVPMRALARDVPVSDATSLRAALADAQPGDVILLADGTYDVDANLRCDADGTAEAPIVVRAVTALGAHVRFDAVEGFVVRGAHWRFEDLEIEGVCAVDSECEHAWHVVGDADFTVIRGNRAHGFNAQIKANGEGDPRVWPDDVLVEDNEFFNPRARMTSNPVTPIDVVGGRRWIVRGNYIHDHHKGMGDGISYAAFLKGHSHDGIIERNLVVCEQLHTGGTRLGLSFGGGGTGPDSICEGGSCSPEHQGGIMRNNVIVHCPSDVGVYVNECADCLVAHNTLYDTTGIDVRFAASDVRVIGNLLSGRVRARDGATLASSGNREMVAEAEWTAWFVSPDEADFTLRDGAEIVDRGAALAEVTDDFCGNDRDDGMPDLGAVEHDGDGPCDTTMPGGGGTTPGVDAGIVVDAGMVDASTSGVDAGTSGVDASARVDGGAPAGEVSGGCGCRAGGRGGSRVAWLALLALVVLSRSARTRSRRDAQGRTASRARPGTAKDGTARARRS</sequence>
<dbReference type="Proteomes" id="UP000034883">
    <property type="component" value="Chromosome"/>
</dbReference>
<dbReference type="Gene3D" id="2.160.20.10">
    <property type="entry name" value="Single-stranded right-handed beta-helix, Pectin lyase-like"/>
    <property type="match status" value="1"/>
</dbReference>
<dbReference type="SUPFAM" id="SSF51126">
    <property type="entry name" value="Pectin lyase-like"/>
    <property type="match status" value="1"/>
</dbReference>
<dbReference type="AlphaFoldDB" id="A0A0F6YKN9"/>
<dbReference type="OrthoDB" id="5496540at2"/>
<evidence type="ECO:0000313" key="4">
    <source>
        <dbReference type="Proteomes" id="UP000034883"/>
    </source>
</evidence>
<protein>
    <submittedName>
        <fullName evidence="3">Uncharacterized protein</fullName>
    </submittedName>
</protein>
<dbReference type="InterPro" id="IPR011050">
    <property type="entry name" value="Pectin_lyase_fold/virulence"/>
</dbReference>
<keyword evidence="4" id="KW-1185">Reference proteome</keyword>
<dbReference type="InterPro" id="IPR039513">
    <property type="entry name" value="PL-6"/>
</dbReference>
<evidence type="ECO:0000313" key="3">
    <source>
        <dbReference type="EMBL" id="AKF08353.1"/>
    </source>
</evidence>
<dbReference type="InterPro" id="IPR012334">
    <property type="entry name" value="Pectin_lyas_fold"/>
</dbReference>